<dbReference type="InterPro" id="IPR036637">
    <property type="entry name" value="Phosphohistidine_dom_sf"/>
</dbReference>
<keyword evidence="15 18" id="KW-0324">Glycolysis</keyword>
<dbReference type="GO" id="GO:0000287">
    <property type="term" value="F:magnesium ion binding"/>
    <property type="evidence" value="ECO:0007669"/>
    <property type="project" value="UniProtKB-UniRule"/>
</dbReference>
<dbReference type="InterPro" id="IPR015806">
    <property type="entry name" value="Pyrv_Knase_insert_dom_sf"/>
</dbReference>
<dbReference type="NCBIfam" id="NF004978">
    <property type="entry name" value="PRK06354.1"/>
    <property type="match status" value="1"/>
</dbReference>
<dbReference type="FunFam" id="3.20.20.60:FF:000001">
    <property type="entry name" value="Pyruvate kinase"/>
    <property type="match status" value="1"/>
</dbReference>
<comment type="cofactor">
    <cofactor evidence="1">
        <name>Mg(2+)</name>
        <dbReference type="ChEBI" id="CHEBI:18420"/>
    </cofactor>
</comment>
<evidence type="ECO:0000313" key="23">
    <source>
        <dbReference type="Proteomes" id="UP000184526"/>
    </source>
</evidence>
<evidence type="ECO:0000256" key="12">
    <source>
        <dbReference type="ARBA" id="ARBA00022840"/>
    </source>
</evidence>
<sequence length="584" mass="62726">MKKTKIVCTIGPASNNKEIIKELIKAGMNASRHNFSHGDHTSHAENMGLVKEVRKEVGKHIAIVLDTKGPEIRTGDFSEPKVELKEGKEFTIVCGDMIVGNDSTCSVTYADLYKDVKSGDKILIDDGLVGLEVQSIEGNKIHCVVTNSGIVSNHKGVNVPGVSIKLPALTEKDIADLKFGVEQEVDIVAASFIRTGEDVLAIRRTLSDFGGDDILIFSKIENREGVDNIDKIIKFSDGIMVARGDLGVEIPTEEVPLVQKMIIQKCNEAGKPVITATQMLDSMMRNPRPTRAEASDVANAIFDGSDAIMLSGETASGKYPVEAVQTMAKIAETTEHSVDYDAELEFKNKKGVVSVPDAISLATCTTARQLTATAIITPTQSGATARSVSKHRPECDIIAVTPYESVARKLALNWGVYSILAEKVPTTDELIETCADKAAEEGYASKGDLVIIAAGIPVNYIGSTNMLKVHIIGDILVQGRGIGDKCAYGMARIVNNASEAEDIIKPGNILVAKNIDESYMNVIKFVSGVVVSEDIASNVVLACEELDKAVIYKASDALSMIRTGSFITMDSDRGLVYSGKTTIK</sequence>
<dbReference type="SUPFAM" id="SSF50800">
    <property type="entry name" value="PK beta-barrel domain-like"/>
    <property type="match status" value="1"/>
</dbReference>
<dbReference type="Pfam" id="PF00224">
    <property type="entry name" value="PK"/>
    <property type="match status" value="1"/>
</dbReference>
<evidence type="ECO:0000256" key="15">
    <source>
        <dbReference type="ARBA" id="ARBA00023152"/>
    </source>
</evidence>
<keyword evidence="11 18" id="KW-0418">Kinase</keyword>
<dbReference type="InterPro" id="IPR036918">
    <property type="entry name" value="Pyrv_Knase_C_sf"/>
</dbReference>
<dbReference type="FunFam" id="2.40.33.10:FF:000001">
    <property type="entry name" value="Pyruvate kinase"/>
    <property type="match status" value="1"/>
</dbReference>
<dbReference type="Pfam" id="PF00391">
    <property type="entry name" value="PEP-utilizers"/>
    <property type="match status" value="1"/>
</dbReference>
<evidence type="ECO:0000256" key="11">
    <source>
        <dbReference type="ARBA" id="ARBA00022777"/>
    </source>
</evidence>
<keyword evidence="12" id="KW-0067">ATP-binding</keyword>
<feature type="domain" description="Pyruvate kinase C-terminal" evidence="21">
    <location>
        <begin position="357"/>
        <end position="470"/>
    </location>
</feature>
<evidence type="ECO:0000259" key="20">
    <source>
        <dbReference type="Pfam" id="PF00391"/>
    </source>
</evidence>
<dbReference type="InterPro" id="IPR001697">
    <property type="entry name" value="Pyr_Knase"/>
</dbReference>
<evidence type="ECO:0000259" key="19">
    <source>
        <dbReference type="Pfam" id="PF00224"/>
    </source>
</evidence>
<evidence type="ECO:0000256" key="9">
    <source>
        <dbReference type="ARBA" id="ARBA00022723"/>
    </source>
</evidence>
<comment type="cofactor">
    <cofactor evidence="2">
        <name>K(+)</name>
        <dbReference type="ChEBI" id="CHEBI:29103"/>
    </cofactor>
</comment>
<evidence type="ECO:0000256" key="4">
    <source>
        <dbReference type="ARBA" id="ARBA00006237"/>
    </source>
</evidence>
<evidence type="ECO:0000256" key="13">
    <source>
        <dbReference type="ARBA" id="ARBA00022842"/>
    </source>
</evidence>
<comment type="catalytic activity">
    <reaction evidence="18">
        <text>pyruvate + ATP = phosphoenolpyruvate + ADP + H(+)</text>
        <dbReference type="Rhea" id="RHEA:18157"/>
        <dbReference type="ChEBI" id="CHEBI:15361"/>
        <dbReference type="ChEBI" id="CHEBI:15378"/>
        <dbReference type="ChEBI" id="CHEBI:30616"/>
        <dbReference type="ChEBI" id="CHEBI:58702"/>
        <dbReference type="ChEBI" id="CHEBI:456216"/>
        <dbReference type="EC" id="2.7.1.40"/>
    </reaction>
</comment>
<dbReference type="GO" id="GO:0016301">
    <property type="term" value="F:kinase activity"/>
    <property type="evidence" value="ECO:0007669"/>
    <property type="project" value="UniProtKB-KW"/>
</dbReference>
<reference evidence="22 23" key="1">
    <citation type="submission" date="2016-11" db="EMBL/GenBank/DDBJ databases">
        <authorList>
            <person name="Jaros S."/>
            <person name="Januszkiewicz K."/>
            <person name="Wedrychowicz H."/>
        </authorList>
    </citation>
    <scope>NUCLEOTIDE SEQUENCE [LARGE SCALE GENOMIC DNA]</scope>
    <source>
        <strain evidence="22 23">DSM 3089</strain>
    </source>
</reference>
<dbReference type="Gene3D" id="3.40.1380.20">
    <property type="entry name" value="Pyruvate kinase, C-terminal domain"/>
    <property type="match status" value="1"/>
</dbReference>
<keyword evidence="16 22" id="KW-0670">Pyruvate</keyword>
<evidence type="ECO:0000256" key="1">
    <source>
        <dbReference type="ARBA" id="ARBA00001946"/>
    </source>
</evidence>
<evidence type="ECO:0000313" key="22">
    <source>
        <dbReference type="EMBL" id="SHH97762.1"/>
    </source>
</evidence>
<evidence type="ECO:0000256" key="18">
    <source>
        <dbReference type="RuleBase" id="RU000504"/>
    </source>
</evidence>
<keyword evidence="14" id="KW-0630">Potassium</keyword>
<dbReference type="NCBIfam" id="TIGR01064">
    <property type="entry name" value="pyruv_kin"/>
    <property type="match status" value="1"/>
</dbReference>
<evidence type="ECO:0000256" key="7">
    <source>
        <dbReference type="ARBA" id="ARBA00018587"/>
    </source>
</evidence>
<dbReference type="InterPro" id="IPR040442">
    <property type="entry name" value="Pyrv_kinase-like_dom_sf"/>
</dbReference>
<keyword evidence="8 18" id="KW-0808">Transferase</keyword>
<comment type="similarity">
    <text evidence="5 18">Belongs to the pyruvate kinase family.</text>
</comment>
<dbReference type="InterPro" id="IPR015813">
    <property type="entry name" value="Pyrv/PenolPyrv_kinase-like_dom"/>
</dbReference>
<evidence type="ECO:0000256" key="8">
    <source>
        <dbReference type="ARBA" id="ARBA00022679"/>
    </source>
</evidence>
<evidence type="ECO:0000256" key="6">
    <source>
        <dbReference type="ARBA" id="ARBA00012142"/>
    </source>
</evidence>
<dbReference type="PRINTS" id="PR01050">
    <property type="entry name" value="PYRUVTKNASE"/>
</dbReference>
<protein>
    <recommendedName>
        <fullName evidence="7 17">Pyruvate kinase</fullName>
        <ecNumber evidence="6 17">2.7.1.40</ecNumber>
    </recommendedName>
</protein>
<dbReference type="GO" id="GO:0005524">
    <property type="term" value="F:ATP binding"/>
    <property type="evidence" value="ECO:0007669"/>
    <property type="project" value="UniProtKB-KW"/>
</dbReference>
<evidence type="ECO:0000259" key="21">
    <source>
        <dbReference type="Pfam" id="PF02887"/>
    </source>
</evidence>
<dbReference type="InterPro" id="IPR015795">
    <property type="entry name" value="Pyrv_Knase_C"/>
</dbReference>
<dbReference type="EMBL" id="FQXP01000008">
    <property type="protein sequence ID" value="SHH97762.1"/>
    <property type="molecule type" value="Genomic_DNA"/>
</dbReference>
<feature type="domain" description="PEP-utilising enzyme mobile" evidence="20">
    <location>
        <begin position="504"/>
        <end position="574"/>
    </location>
</feature>
<dbReference type="UniPathway" id="UPA00109">
    <property type="reaction ID" value="UER00188"/>
</dbReference>
<evidence type="ECO:0000256" key="5">
    <source>
        <dbReference type="ARBA" id="ARBA00008663"/>
    </source>
</evidence>
<accession>A0A1M5XDN9</accession>
<evidence type="ECO:0000256" key="17">
    <source>
        <dbReference type="NCBIfam" id="TIGR01064"/>
    </source>
</evidence>
<dbReference type="InterPro" id="IPR011037">
    <property type="entry name" value="Pyrv_Knase-like_insert_dom_sf"/>
</dbReference>
<dbReference type="InterPro" id="IPR015793">
    <property type="entry name" value="Pyrv_Knase_brl"/>
</dbReference>
<gene>
    <name evidence="22" type="ORF">SAMN02745196_02155</name>
</gene>
<evidence type="ECO:0000256" key="14">
    <source>
        <dbReference type="ARBA" id="ARBA00022958"/>
    </source>
</evidence>
<dbReference type="Gene3D" id="2.40.33.10">
    <property type="entry name" value="PK beta-barrel domain-like"/>
    <property type="match status" value="1"/>
</dbReference>
<dbReference type="Proteomes" id="UP000184526">
    <property type="component" value="Unassembled WGS sequence"/>
</dbReference>
<dbReference type="Gene3D" id="3.20.20.60">
    <property type="entry name" value="Phosphoenolpyruvate-binding domains"/>
    <property type="match status" value="1"/>
</dbReference>
<dbReference type="NCBIfam" id="NF004491">
    <property type="entry name" value="PRK05826.1"/>
    <property type="match status" value="1"/>
</dbReference>
<dbReference type="EC" id="2.7.1.40" evidence="6 17"/>
<dbReference type="InterPro" id="IPR008279">
    <property type="entry name" value="PEP-util_enz_mobile_dom"/>
</dbReference>
<evidence type="ECO:0000256" key="10">
    <source>
        <dbReference type="ARBA" id="ARBA00022741"/>
    </source>
</evidence>
<dbReference type="Gene3D" id="3.50.30.10">
    <property type="entry name" value="Phosphohistidine domain"/>
    <property type="match status" value="1"/>
</dbReference>
<dbReference type="OrthoDB" id="9812123at2"/>
<keyword evidence="13 18" id="KW-0460">Magnesium</keyword>
<keyword evidence="10" id="KW-0547">Nucleotide-binding</keyword>
<dbReference type="STRING" id="1121306.SAMN02745196_02155"/>
<dbReference type="GO" id="GO:0030955">
    <property type="term" value="F:potassium ion binding"/>
    <property type="evidence" value="ECO:0007669"/>
    <property type="project" value="UniProtKB-UniRule"/>
</dbReference>
<dbReference type="SUPFAM" id="SSF52009">
    <property type="entry name" value="Phosphohistidine domain"/>
    <property type="match status" value="1"/>
</dbReference>
<organism evidence="22 23">
    <name type="scientific">Clostridium collagenovorans DSM 3089</name>
    <dbReference type="NCBI Taxonomy" id="1121306"/>
    <lineage>
        <taxon>Bacteria</taxon>
        <taxon>Bacillati</taxon>
        <taxon>Bacillota</taxon>
        <taxon>Clostridia</taxon>
        <taxon>Eubacteriales</taxon>
        <taxon>Clostridiaceae</taxon>
        <taxon>Clostridium</taxon>
    </lineage>
</organism>
<keyword evidence="23" id="KW-1185">Reference proteome</keyword>
<dbReference type="SUPFAM" id="SSF52935">
    <property type="entry name" value="PK C-terminal domain-like"/>
    <property type="match status" value="1"/>
</dbReference>
<keyword evidence="9" id="KW-0479">Metal-binding</keyword>
<dbReference type="PANTHER" id="PTHR11817">
    <property type="entry name" value="PYRUVATE KINASE"/>
    <property type="match status" value="1"/>
</dbReference>
<dbReference type="GO" id="GO:0006950">
    <property type="term" value="P:response to stress"/>
    <property type="evidence" value="ECO:0007669"/>
    <property type="project" value="UniProtKB-ARBA"/>
</dbReference>
<dbReference type="RefSeq" id="WP_072832023.1">
    <property type="nucleotide sequence ID" value="NZ_FQXP01000008.1"/>
</dbReference>
<feature type="domain" description="Pyruvate kinase barrel" evidence="19">
    <location>
        <begin position="1"/>
        <end position="324"/>
    </location>
</feature>
<dbReference type="SUPFAM" id="SSF51621">
    <property type="entry name" value="Phosphoenolpyruvate/pyruvate domain"/>
    <property type="match status" value="1"/>
</dbReference>
<evidence type="ECO:0000256" key="16">
    <source>
        <dbReference type="ARBA" id="ARBA00023317"/>
    </source>
</evidence>
<comment type="pathway">
    <text evidence="3 18">Carbohydrate degradation; glycolysis; pyruvate from D-glyceraldehyde 3-phosphate: step 5/5.</text>
</comment>
<comment type="similarity">
    <text evidence="4">In the C-terminal section; belongs to the PEP-utilizing enzyme family.</text>
</comment>
<dbReference type="AlphaFoldDB" id="A0A1M5XDN9"/>
<dbReference type="GO" id="GO:0004743">
    <property type="term" value="F:pyruvate kinase activity"/>
    <property type="evidence" value="ECO:0007669"/>
    <property type="project" value="UniProtKB-UniRule"/>
</dbReference>
<evidence type="ECO:0000256" key="3">
    <source>
        <dbReference type="ARBA" id="ARBA00004997"/>
    </source>
</evidence>
<evidence type="ECO:0000256" key="2">
    <source>
        <dbReference type="ARBA" id="ARBA00001958"/>
    </source>
</evidence>
<dbReference type="Pfam" id="PF02887">
    <property type="entry name" value="PK_C"/>
    <property type="match status" value="1"/>
</dbReference>
<name>A0A1M5XDN9_9CLOT</name>
<proteinExistence type="inferred from homology"/>